<dbReference type="RefSeq" id="WP_302723527.1">
    <property type="nucleotide sequence ID" value="NZ_JAULRU010000617.1"/>
</dbReference>
<dbReference type="InterPro" id="IPR011990">
    <property type="entry name" value="TPR-like_helical_dom_sf"/>
</dbReference>
<dbReference type="Gene3D" id="3.40.50.300">
    <property type="entry name" value="P-loop containing nucleotide triphosphate hydrolases"/>
    <property type="match status" value="1"/>
</dbReference>
<protein>
    <submittedName>
        <fullName evidence="2">Uncharacterized protein</fullName>
    </submittedName>
</protein>
<gene>
    <name evidence="2" type="ORF">SCD92_06670</name>
</gene>
<dbReference type="InterPro" id="IPR027417">
    <property type="entry name" value="P-loop_NTPase"/>
</dbReference>
<accession>A0ABU4RXS5</accession>
<comment type="caution">
    <text evidence="2">The sequence shown here is derived from an EMBL/GenBank/DDBJ whole genome shotgun (WGS) entry which is preliminary data.</text>
</comment>
<evidence type="ECO:0000256" key="1">
    <source>
        <dbReference type="SAM" id="MobiDB-lite"/>
    </source>
</evidence>
<dbReference type="SUPFAM" id="SSF48452">
    <property type="entry name" value="TPR-like"/>
    <property type="match status" value="1"/>
</dbReference>
<evidence type="ECO:0000313" key="3">
    <source>
        <dbReference type="Proteomes" id="UP001273505"/>
    </source>
</evidence>
<reference evidence="2 3" key="1">
    <citation type="submission" date="2023-11" db="EMBL/GenBank/DDBJ databases">
        <title>Gilvimarinus fulvus sp. nov., isolated from the surface of Kelp.</title>
        <authorList>
            <person name="Sun Y.Y."/>
            <person name="Gong Y."/>
            <person name="Du Z.J."/>
        </authorList>
    </citation>
    <scope>NUCLEOTIDE SEQUENCE [LARGE SCALE GENOMIC DNA]</scope>
    <source>
        <strain evidence="2 3">SDUM040013</strain>
    </source>
</reference>
<evidence type="ECO:0000313" key="2">
    <source>
        <dbReference type="EMBL" id="MDX6849036.1"/>
    </source>
</evidence>
<dbReference type="SUPFAM" id="SSF52540">
    <property type="entry name" value="P-loop containing nucleoside triphosphate hydrolases"/>
    <property type="match status" value="1"/>
</dbReference>
<dbReference type="Proteomes" id="UP001273505">
    <property type="component" value="Unassembled WGS sequence"/>
</dbReference>
<dbReference type="EMBL" id="JAXAFO010000008">
    <property type="protein sequence ID" value="MDX6849036.1"/>
    <property type="molecule type" value="Genomic_DNA"/>
</dbReference>
<dbReference type="Gene3D" id="1.25.40.10">
    <property type="entry name" value="Tetratricopeptide repeat domain"/>
    <property type="match status" value="1"/>
</dbReference>
<keyword evidence="3" id="KW-1185">Reference proteome</keyword>
<proteinExistence type="predicted"/>
<organism evidence="2 3">
    <name type="scientific">Gilvimarinus gilvus</name>
    <dbReference type="NCBI Taxonomy" id="3058038"/>
    <lineage>
        <taxon>Bacteria</taxon>
        <taxon>Pseudomonadati</taxon>
        <taxon>Pseudomonadota</taxon>
        <taxon>Gammaproteobacteria</taxon>
        <taxon>Cellvibrionales</taxon>
        <taxon>Cellvibrionaceae</taxon>
        <taxon>Gilvimarinus</taxon>
    </lineage>
</organism>
<feature type="region of interest" description="Disordered" evidence="1">
    <location>
        <begin position="287"/>
        <end position="315"/>
    </location>
</feature>
<sequence length="478" mass="53135">MLAVIGFHRSLTSVAAQWLHKSGLCMGEYLMPPSPANPEGYYEDMPLVALHDDLLKAQGTDWQFSGEVDIPADVGLDVMKRYAALRNHLHGEHWGMKDPRQCLFLPHWQQVMGKRGRYLVVLRHWSVSIQSLLKRSTRDMALGVGNATIDGRFWRDAGHAARVWLAYNERLVAFLEQCPSAQRLVVTQQALMQGLALPKLVKEQFGIPLATDTPSPIKPSLVHDEVTESVRTLLSQDDINRMNGLWERLLAFADHRSEQETPRWVPDTYQLRDRWLAHSVVSASPFEGVPAAPAPKPAGASPKAVETNERSNKALSSSAHKAYRLLQLSEAEQDTREAIALKPDDSAGHARLACILLVTGQAEAAEAVLADALMRLGEVPMLMHYRATVLDLLGNTHEAIALLGSVSAPSDILERHRISYLLKIGQAEGRAEFNKWARRQVNGPPAWQTVSRALAGIETPALREDLALRVAQIWNRYG</sequence>
<name>A0ABU4RXS5_9GAMM</name>